<proteinExistence type="predicted"/>
<keyword evidence="3" id="KW-1185">Reference proteome</keyword>
<evidence type="ECO:0000259" key="1">
    <source>
        <dbReference type="Pfam" id="PF09346"/>
    </source>
</evidence>
<organism evidence="2 3">
    <name type="scientific">Flavobacterium chungangensis</name>
    <dbReference type="NCBI Taxonomy" id="2708132"/>
    <lineage>
        <taxon>Bacteria</taxon>
        <taxon>Pseudomonadati</taxon>
        <taxon>Bacteroidota</taxon>
        <taxon>Flavobacteriia</taxon>
        <taxon>Flavobacteriales</taxon>
        <taxon>Flavobacteriaceae</taxon>
        <taxon>Flavobacterium</taxon>
    </lineage>
</organism>
<dbReference type="Gene3D" id="3.40.1580.10">
    <property type="entry name" value="SMI1/KNR4-like"/>
    <property type="match status" value="1"/>
</dbReference>
<accession>A0ABV8ZHP2</accession>
<evidence type="ECO:0000313" key="2">
    <source>
        <dbReference type="EMBL" id="MFC4478394.1"/>
    </source>
</evidence>
<reference evidence="3" key="1">
    <citation type="journal article" date="2019" name="Int. J. Syst. Evol. Microbiol.">
        <title>The Global Catalogue of Microorganisms (GCM) 10K type strain sequencing project: providing services to taxonomists for standard genome sequencing and annotation.</title>
        <authorList>
            <consortium name="The Broad Institute Genomics Platform"/>
            <consortium name="The Broad Institute Genome Sequencing Center for Infectious Disease"/>
            <person name="Wu L."/>
            <person name="Ma J."/>
        </authorList>
    </citation>
    <scope>NUCLEOTIDE SEQUENCE [LARGE SCALE GENOMIC DNA]</scope>
    <source>
        <strain evidence="3">NBRC 103627</strain>
    </source>
</reference>
<gene>
    <name evidence="2" type="ORF">ACFO3N_15075</name>
</gene>
<evidence type="ECO:0000313" key="3">
    <source>
        <dbReference type="Proteomes" id="UP001596003"/>
    </source>
</evidence>
<sequence>MRKLTLGDRFLPHQHIRIENEVGIKISDNIKDFISEYADLSVKENKFINNDGKLFEISQFITYRMMYDFIKEFKEEGLGKKLPFAIDNGGWIFCISFDEESMDKILLYQMEMEWETKNDAFELVANSFEEFINGLREETAISL</sequence>
<comment type="caution">
    <text evidence="2">The sequence shown here is derived from an EMBL/GenBank/DDBJ whole genome shotgun (WGS) entry which is preliminary data.</text>
</comment>
<name>A0ABV8ZHP2_9FLAO</name>
<dbReference type="Pfam" id="PF09346">
    <property type="entry name" value="SMI1_KNR4"/>
    <property type="match status" value="1"/>
</dbReference>
<dbReference type="Proteomes" id="UP001596003">
    <property type="component" value="Unassembled WGS sequence"/>
</dbReference>
<dbReference type="InterPro" id="IPR037883">
    <property type="entry name" value="Knr4/Smi1-like_sf"/>
</dbReference>
<feature type="domain" description="Knr4/Smi1-like" evidence="1">
    <location>
        <begin position="17"/>
        <end position="133"/>
    </location>
</feature>
<dbReference type="EMBL" id="JBHSFY010000009">
    <property type="protein sequence ID" value="MFC4478394.1"/>
    <property type="molecule type" value="Genomic_DNA"/>
</dbReference>
<dbReference type="SUPFAM" id="SSF160631">
    <property type="entry name" value="SMI1/KNR4-like"/>
    <property type="match status" value="1"/>
</dbReference>
<dbReference type="RefSeq" id="WP_379798965.1">
    <property type="nucleotide sequence ID" value="NZ_JBHSFY010000009.1"/>
</dbReference>
<dbReference type="InterPro" id="IPR018958">
    <property type="entry name" value="Knr4/Smi1-like_dom"/>
</dbReference>
<protein>
    <submittedName>
        <fullName evidence="2">SMI1/KNR4 family protein</fullName>
    </submittedName>
</protein>